<dbReference type="FunFam" id="3.90.780.10:FF:000042">
    <property type="entry name" value="5' nucleotidase, putative"/>
    <property type="match status" value="1"/>
</dbReference>
<reference evidence="11" key="1">
    <citation type="submission" date="2019-12" db="EMBL/GenBank/DDBJ databases">
        <title>An insight into the sialome of adult female Ixodes ricinus ticks feeding for 6 days.</title>
        <authorList>
            <person name="Perner J."/>
            <person name="Ribeiro J.M.C."/>
        </authorList>
    </citation>
    <scope>NUCLEOTIDE SEQUENCE</scope>
    <source>
        <strain evidence="11">Semi-engorged</strain>
        <tissue evidence="11">Salivary glands</tissue>
    </source>
</reference>
<dbReference type="GO" id="GO:0006196">
    <property type="term" value="P:AMP catabolic process"/>
    <property type="evidence" value="ECO:0007669"/>
    <property type="project" value="TreeGrafter"/>
</dbReference>
<dbReference type="GO" id="GO:0000166">
    <property type="term" value="F:nucleotide binding"/>
    <property type="evidence" value="ECO:0007669"/>
    <property type="project" value="UniProtKB-KW"/>
</dbReference>
<name>A0A6B0VDA0_IXORI</name>
<dbReference type="InterPro" id="IPR008334">
    <property type="entry name" value="5'-Nucleotdase_C"/>
</dbReference>
<evidence type="ECO:0000256" key="3">
    <source>
        <dbReference type="ARBA" id="ARBA00012643"/>
    </source>
</evidence>
<evidence type="ECO:0000313" key="11">
    <source>
        <dbReference type="EMBL" id="MXV00120.1"/>
    </source>
</evidence>
<dbReference type="GO" id="GO:0005886">
    <property type="term" value="C:plasma membrane"/>
    <property type="evidence" value="ECO:0007669"/>
    <property type="project" value="TreeGrafter"/>
</dbReference>
<keyword evidence="4" id="KW-0479">Metal-binding</keyword>
<feature type="signal peptide" evidence="8">
    <location>
        <begin position="1"/>
        <end position="24"/>
    </location>
</feature>
<feature type="domain" description="5'-Nucleotidase C-terminal" evidence="10">
    <location>
        <begin position="347"/>
        <end position="518"/>
    </location>
</feature>
<feature type="chain" id="PRO_5025705240" description="5'-nucleotidase" evidence="8">
    <location>
        <begin position="25"/>
        <end position="574"/>
    </location>
</feature>
<keyword evidence="7 8" id="KW-0378">Hydrolase</keyword>
<dbReference type="PROSITE" id="PS00785">
    <property type="entry name" value="5_NUCLEOTIDASE_1"/>
    <property type="match status" value="1"/>
</dbReference>
<accession>A0A6B0VDA0</accession>
<dbReference type="GO" id="GO:0046872">
    <property type="term" value="F:metal ion binding"/>
    <property type="evidence" value="ECO:0007669"/>
    <property type="project" value="UniProtKB-KW"/>
</dbReference>
<proteinExistence type="inferred from homology"/>
<dbReference type="InterPro" id="IPR004843">
    <property type="entry name" value="Calcineurin-like_PHP"/>
</dbReference>
<evidence type="ECO:0000256" key="8">
    <source>
        <dbReference type="RuleBase" id="RU362119"/>
    </source>
</evidence>
<evidence type="ECO:0000256" key="4">
    <source>
        <dbReference type="ARBA" id="ARBA00022723"/>
    </source>
</evidence>
<evidence type="ECO:0000256" key="7">
    <source>
        <dbReference type="ARBA" id="ARBA00022801"/>
    </source>
</evidence>
<dbReference type="InterPro" id="IPR006146">
    <property type="entry name" value="5'-Nucleotdase_CS"/>
</dbReference>
<dbReference type="PANTHER" id="PTHR11575:SF24">
    <property type="entry name" value="5'-NUCLEOTIDASE"/>
    <property type="match status" value="1"/>
</dbReference>
<dbReference type="PANTHER" id="PTHR11575">
    <property type="entry name" value="5'-NUCLEOTIDASE-RELATED"/>
    <property type="match status" value="1"/>
</dbReference>
<dbReference type="Pfam" id="PF00149">
    <property type="entry name" value="Metallophos"/>
    <property type="match status" value="1"/>
</dbReference>
<dbReference type="Gene3D" id="3.90.780.10">
    <property type="entry name" value="5'-Nucleotidase, C-terminal domain"/>
    <property type="match status" value="1"/>
</dbReference>
<dbReference type="InterPro" id="IPR036907">
    <property type="entry name" value="5'-Nucleotdase_C_sf"/>
</dbReference>
<sequence>MLASLKKWRLIAILLASNVSVSLGSDSEMFTLTILHTNDVHSHIEETSKYGGVCSEKDKNASTCVGGVARIVTKVKELKKTYPDALFLNGGDFYQGTPYYTILKHEMVSTIMTAMEYDHVCLGNHEFDDGPKGLAPFLERMSASKINVISTNTNFSNEPELNGKPIKKSVIIEVKGKKIGIVGAVLPQTKELSNPGKVVFHDEIQSFQAEVKKLKEQSVDIIVGITHCGYLRDLEIMKNVNDLDVIVGGHTNTFLYHGTDHPKENTPEGDYPTFVNKTDGSIGLVVQAYCYGKYLGFLQVKFDKSGKVINGTGNPILLNSSVKEDTEMIKVIAPFKENVTKVMKEPVGYTKVLLEQQDNICRLRECNLGNMMADAYFAHYADMNTSWPELWSNVNAAIINGGTIRAPIEQGDITLGAILTTAPFGQTIIEVTLNGSALRQMFEHSVANFSYENKKGEFLQVSGMRVVYNLSLPSSCRVISLKILCTKCKVPIYEDVVDTKNYTIVTTDFVARGGDGFAKAEIYGQSGPVDFEVLVWYIQKNSPIKTPIEGRIIIEGNVTAPSINLKKPSAPKLI</sequence>
<keyword evidence="6 8" id="KW-0547">Nucleotide-binding</keyword>
<keyword evidence="5 8" id="KW-0732">Signal</keyword>
<dbReference type="CDD" id="cd07409">
    <property type="entry name" value="MPP_CD73_N"/>
    <property type="match status" value="1"/>
</dbReference>
<evidence type="ECO:0000256" key="1">
    <source>
        <dbReference type="ARBA" id="ARBA00000815"/>
    </source>
</evidence>
<dbReference type="EMBL" id="GIFC01018036">
    <property type="protein sequence ID" value="MXV00120.1"/>
    <property type="molecule type" value="Transcribed_RNA"/>
</dbReference>
<evidence type="ECO:0000259" key="9">
    <source>
        <dbReference type="Pfam" id="PF00149"/>
    </source>
</evidence>
<dbReference type="Gene3D" id="3.60.21.10">
    <property type="match status" value="1"/>
</dbReference>
<dbReference type="FunFam" id="3.60.21.10:FF:000020">
    <property type="entry name" value="NT5E isoform 4"/>
    <property type="match status" value="1"/>
</dbReference>
<dbReference type="InterPro" id="IPR006179">
    <property type="entry name" value="5_nucleotidase/apyrase"/>
</dbReference>
<dbReference type="Pfam" id="PF02872">
    <property type="entry name" value="5_nucleotid_C"/>
    <property type="match status" value="1"/>
</dbReference>
<comment type="similarity">
    <text evidence="2 8">Belongs to the 5'-nucleotidase family.</text>
</comment>
<protein>
    <recommendedName>
        <fullName evidence="3">5'-nucleotidase</fullName>
        <ecNumber evidence="3">3.1.3.5</ecNumber>
    </recommendedName>
</protein>
<evidence type="ECO:0000256" key="6">
    <source>
        <dbReference type="ARBA" id="ARBA00022741"/>
    </source>
</evidence>
<dbReference type="PRINTS" id="PR01607">
    <property type="entry name" value="APYRASEFAMLY"/>
</dbReference>
<dbReference type="SUPFAM" id="SSF56300">
    <property type="entry name" value="Metallo-dependent phosphatases"/>
    <property type="match status" value="1"/>
</dbReference>
<organism evidence="11">
    <name type="scientific">Ixodes ricinus</name>
    <name type="common">Common tick</name>
    <name type="synonym">Acarus ricinus</name>
    <dbReference type="NCBI Taxonomy" id="34613"/>
    <lineage>
        <taxon>Eukaryota</taxon>
        <taxon>Metazoa</taxon>
        <taxon>Ecdysozoa</taxon>
        <taxon>Arthropoda</taxon>
        <taxon>Chelicerata</taxon>
        <taxon>Arachnida</taxon>
        <taxon>Acari</taxon>
        <taxon>Parasitiformes</taxon>
        <taxon>Ixodida</taxon>
        <taxon>Ixodoidea</taxon>
        <taxon>Ixodidae</taxon>
        <taxon>Ixodinae</taxon>
        <taxon>Ixodes</taxon>
    </lineage>
</organism>
<dbReference type="SUPFAM" id="SSF55816">
    <property type="entry name" value="5'-nucleotidase (syn. UDP-sugar hydrolase), C-terminal domain"/>
    <property type="match status" value="1"/>
</dbReference>
<dbReference type="AlphaFoldDB" id="A0A6B0VDA0"/>
<dbReference type="InterPro" id="IPR029052">
    <property type="entry name" value="Metallo-depent_PP-like"/>
</dbReference>
<dbReference type="EC" id="3.1.3.5" evidence="3"/>
<evidence type="ECO:0000256" key="2">
    <source>
        <dbReference type="ARBA" id="ARBA00006654"/>
    </source>
</evidence>
<evidence type="ECO:0000256" key="5">
    <source>
        <dbReference type="ARBA" id="ARBA00022729"/>
    </source>
</evidence>
<dbReference type="GO" id="GO:0008253">
    <property type="term" value="F:5'-nucleotidase activity"/>
    <property type="evidence" value="ECO:0007669"/>
    <property type="project" value="UniProtKB-EC"/>
</dbReference>
<feature type="domain" description="Calcineurin-like phosphoesterase" evidence="9">
    <location>
        <begin position="32"/>
        <end position="251"/>
    </location>
</feature>
<evidence type="ECO:0000259" key="10">
    <source>
        <dbReference type="Pfam" id="PF02872"/>
    </source>
</evidence>
<comment type="catalytic activity">
    <reaction evidence="1">
        <text>a ribonucleoside 5'-phosphate + H2O = a ribonucleoside + phosphate</text>
        <dbReference type="Rhea" id="RHEA:12484"/>
        <dbReference type="ChEBI" id="CHEBI:15377"/>
        <dbReference type="ChEBI" id="CHEBI:18254"/>
        <dbReference type="ChEBI" id="CHEBI:43474"/>
        <dbReference type="ChEBI" id="CHEBI:58043"/>
        <dbReference type="EC" id="3.1.3.5"/>
    </reaction>
</comment>
<dbReference type="PROSITE" id="PS00786">
    <property type="entry name" value="5_NUCLEOTIDASE_2"/>
    <property type="match status" value="1"/>
</dbReference>